<feature type="region of interest" description="Disordered" evidence="7">
    <location>
        <begin position="1031"/>
        <end position="1055"/>
    </location>
</feature>
<keyword evidence="1" id="KW-0479">Metal-binding</keyword>
<feature type="domain" description="C2H2-type" evidence="8">
    <location>
        <begin position="489"/>
        <end position="516"/>
    </location>
</feature>
<evidence type="ECO:0000256" key="6">
    <source>
        <dbReference type="PROSITE-ProRule" id="PRU00042"/>
    </source>
</evidence>
<evidence type="ECO:0000256" key="4">
    <source>
        <dbReference type="ARBA" id="ARBA00022833"/>
    </source>
</evidence>
<feature type="domain" description="C2H2-type" evidence="8">
    <location>
        <begin position="672"/>
        <end position="699"/>
    </location>
</feature>
<keyword evidence="2" id="KW-0677">Repeat</keyword>
<dbReference type="AlphaFoldDB" id="A0A8C4X0F8"/>
<feature type="domain" description="C2H2-type" evidence="8">
    <location>
        <begin position="634"/>
        <end position="661"/>
    </location>
</feature>
<feature type="domain" description="C2H2-type" evidence="8">
    <location>
        <begin position="841"/>
        <end position="864"/>
    </location>
</feature>
<keyword evidence="5" id="KW-0539">Nucleus</keyword>
<evidence type="ECO:0000313" key="11">
    <source>
        <dbReference type="Proteomes" id="UP000694388"/>
    </source>
</evidence>
<feature type="region of interest" description="Disordered" evidence="7">
    <location>
        <begin position="288"/>
        <end position="308"/>
    </location>
</feature>
<keyword evidence="3 6" id="KW-0863">Zinc-finger</keyword>
<dbReference type="InterPro" id="IPR013087">
    <property type="entry name" value="Znf_C2H2_type"/>
</dbReference>
<organism evidence="10 11">
    <name type="scientific">Eptatretus burgeri</name>
    <name type="common">Inshore hagfish</name>
    <dbReference type="NCBI Taxonomy" id="7764"/>
    <lineage>
        <taxon>Eukaryota</taxon>
        <taxon>Metazoa</taxon>
        <taxon>Chordata</taxon>
        <taxon>Craniata</taxon>
        <taxon>Vertebrata</taxon>
        <taxon>Cyclostomata</taxon>
        <taxon>Myxini</taxon>
        <taxon>Myxiniformes</taxon>
        <taxon>Myxinidae</taxon>
        <taxon>Eptatretinae</taxon>
        <taxon>Eptatretus</taxon>
    </lineage>
</organism>
<keyword evidence="11" id="KW-1185">Reference proteome</keyword>
<dbReference type="Gene3D" id="2.170.270.10">
    <property type="entry name" value="SET domain"/>
    <property type="match status" value="1"/>
</dbReference>
<reference evidence="10" key="1">
    <citation type="submission" date="2025-08" db="UniProtKB">
        <authorList>
            <consortium name="Ensembl"/>
        </authorList>
    </citation>
    <scope>IDENTIFICATION</scope>
</reference>
<evidence type="ECO:0000259" key="8">
    <source>
        <dbReference type="PROSITE" id="PS50157"/>
    </source>
</evidence>
<dbReference type="FunFam" id="3.30.160.60:FF:000937">
    <property type="entry name" value="PR domain zinc finger protein 15"/>
    <property type="match status" value="1"/>
</dbReference>
<dbReference type="FunFam" id="3.30.160.60:FF:000100">
    <property type="entry name" value="Zinc finger 45-like"/>
    <property type="match status" value="2"/>
</dbReference>
<evidence type="ECO:0000313" key="10">
    <source>
        <dbReference type="Ensembl" id="ENSEBUP00000024317.1"/>
    </source>
</evidence>
<dbReference type="PANTHER" id="PTHR24393">
    <property type="entry name" value="ZINC FINGER PROTEIN"/>
    <property type="match status" value="1"/>
</dbReference>
<dbReference type="SUPFAM" id="SSF57667">
    <property type="entry name" value="beta-beta-alpha zinc fingers"/>
    <property type="match status" value="7"/>
</dbReference>
<evidence type="ECO:0000256" key="1">
    <source>
        <dbReference type="ARBA" id="ARBA00022723"/>
    </source>
</evidence>
<evidence type="ECO:0000256" key="5">
    <source>
        <dbReference type="ARBA" id="ARBA00023242"/>
    </source>
</evidence>
<dbReference type="Proteomes" id="UP000694388">
    <property type="component" value="Unplaced"/>
</dbReference>
<dbReference type="InterPro" id="IPR036236">
    <property type="entry name" value="Znf_C2H2_sf"/>
</dbReference>
<feature type="domain" description="C2H2-type" evidence="8">
    <location>
        <begin position="812"/>
        <end position="840"/>
    </location>
</feature>
<dbReference type="Ensembl" id="ENSEBUT00000024892.1">
    <property type="protein sequence ID" value="ENSEBUP00000024317.1"/>
    <property type="gene ID" value="ENSEBUG00000014968.1"/>
</dbReference>
<dbReference type="GO" id="GO:0008270">
    <property type="term" value="F:zinc ion binding"/>
    <property type="evidence" value="ECO:0007669"/>
    <property type="project" value="UniProtKB-KW"/>
</dbReference>
<dbReference type="Pfam" id="PF13912">
    <property type="entry name" value="zf-C2H2_6"/>
    <property type="match status" value="1"/>
</dbReference>
<name>A0A8C4X0F8_EPTBU</name>
<feature type="domain" description="C2H2-type" evidence="8">
    <location>
        <begin position="462"/>
        <end position="484"/>
    </location>
</feature>
<protein>
    <submittedName>
        <fullName evidence="10">PR/SET domain 15</fullName>
    </submittedName>
</protein>
<feature type="domain" description="SET" evidence="9">
    <location>
        <begin position="164"/>
        <end position="274"/>
    </location>
</feature>
<sequence length="1055" mass="118536">PPSGGRHLSTTPTHYRNLTQEGYPVVSLILSKIGDPEGFAPIPSSGELPCEGRLHRRYSHGVGFKIFLCFRVVENVDQRVCSAVQTVTETDSKCLTGQFVTLLRRRGEERVPHIGYDSGGSQESKSGVGPGLHRQTVWRAGQIVKLHRKLEIVVFVPNRRSLPPSLEIRGLPDGGEGVFTRVPLTKRTQFGPLLAPRVPALDREPEMPLKVFSRDGTWLWLQTSSEMDTNWLVLVRFATQRSHQNLTVFQLHDDLYFTTSKDIAIGEELRVCYAGFYARRMNRLTLRETETGGASSTTQSLPSPGLTSRKEQWGYMSVSFCVNLFMMHRKFVSLVYFKSSVQCCTYFVLSKCFLKISSFLNQVIVSAIILYIICANYPEYHQHIDVSEHIILIVEIGAKMFRCEECGKDFTRRESLKQHVSYKHSRAQVDEDFPMQCSACLKAFRCQNTLQQHNCQTDGRTFQCNICLKFFSTGSNLSKHCKKHGERHFGCDACGKKFYRKDVLLEHLRRHMQRAKRWVKEDGEVEGTPRGKYRKEPSPCPVCGKVGYHSYNTQKSWHFLYRSEAHKDLKFSMSGTIQLFYVTSSKSEWTMFTLATEGEGGLLFTPLYLCLFIWFARGSDYVEHLSSEHGESAHTCNICRRSFALKATYHAHMVIHRHELPTNDPSAHKYIHPCEVCGKIFNSSGNLERHRVIHTGVKSHACVQCGKSFARRDMLKEHMRVHDTARDYLCAECGKGMKTKHALRHHMKLHKGIREFACAVCGRRFSQKVNMLKHLRRHSGTKDYICELCGKTFCERTSLETHKLMHIEGKRYECNVCQRKFVTAYMLGKHTQLTHERVEAQSCDVCGTKVSTRASLNRHLRRKHPEVCQILGGIVLQLIGMGQSCLQTMVADPSSTSSHLGLGQGIGLQPMMVSQGQVLQQMAVSQGQGLPPMASQDPEMHATVTSHGQTMAAIVSQSQGLQAITANHRPISVAHGTTMQSIVGSQGTGAILPLDAAIFAALDVGRPIEIQIQTAPPNISFAANGAAVAMPSPWRHSSHSPDRCSPVPSQPSSAP</sequence>
<dbReference type="PROSITE" id="PS50280">
    <property type="entry name" value="SET"/>
    <property type="match status" value="1"/>
</dbReference>
<dbReference type="GO" id="GO:0000978">
    <property type="term" value="F:RNA polymerase II cis-regulatory region sequence-specific DNA binding"/>
    <property type="evidence" value="ECO:0007669"/>
    <property type="project" value="TreeGrafter"/>
</dbReference>
<feature type="compositionally biased region" description="Polar residues" evidence="7">
    <location>
        <begin position="292"/>
        <end position="306"/>
    </location>
</feature>
<feature type="domain" description="C2H2-type" evidence="8">
    <location>
        <begin position="728"/>
        <end position="755"/>
    </location>
</feature>
<proteinExistence type="predicted"/>
<feature type="domain" description="C2H2-type" evidence="8">
    <location>
        <begin position="784"/>
        <end position="811"/>
    </location>
</feature>
<dbReference type="Pfam" id="PF00096">
    <property type="entry name" value="zf-C2H2"/>
    <property type="match status" value="7"/>
</dbReference>
<dbReference type="Pfam" id="PF21549">
    <property type="entry name" value="PRDM2_PR"/>
    <property type="match status" value="1"/>
</dbReference>
<dbReference type="PANTHER" id="PTHR24393:SF34">
    <property type="entry name" value="PR_SET DOMAIN 13"/>
    <property type="match status" value="1"/>
</dbReference>
<dbReference type="Gene3D" id="3.30.160.60">
    <property type="entry name" value="Classic Zinc Finger"/>
    <property type="match status" value="8"/>
</dbReference>
<feature type="region of interest" description="Disordered" evidence="7">
    <location>
        <begin position="112"/>
        <end position="131"/>
    </location>
</feature>
<evidence type="ECO:0000259" key="9">
    <source>
        <dbReference type="PROSITE" id="PS50280"/>
    </source>
</evidence>
<evidence type="ECO:0000256" key="7">
    <source>
        <dbReference type="SAM" id="MobiDB-lite"/>
    </source>
</evidence>
<dbReference type="PROSITE" id="PS50157">
    <property type="entry name" value="ZINC_FINGER_C2H2_2"/>
    <property type="match status" value="11"/>
</dbReference>
<accession>A0A8C4X0F8</accession>
<dbReference type="GeneTree" id="ENSGT00940000157890"/>
<dbReference type="FunFam" id="3.30.160.60:FF:000446">
    <property type="entry name" value="Zinc finger protein"/>
    <property type="match status" value="1"/>
</dbReference>
<dbReference type="GO" id="GO:0005634">
    <property type="term" value="C:nucleus"/>
    <property type="evidence" value="ECO:0007669"/>
    <property type="project" value="TreeGrafter"/>
</dbReference>
<dbReference type="PROSITE" id="PS00028">
    <property type="entry name" value="ZINC_FINGER_C2H2_1"/>
    <property type="match status" value="11"/>
</dbReference>
<dbReference type="SUPFAM" id="SSF82199">
    <property type="entry name" value="SET domain"/>
    <property type="match status" value="1"/>
</dbReference>
<feature type="domain" description="C2H2-type" evidence="8">
    <location>
        <begin position="401"/>
        <end position="429"/>
    </location>
</feature>
<keyword evidence="4" id="KW-0862">Zinc</keyword>
<dbReference type="InterPro" id="IPR046341">
    <property type="entry name" value="SET_dom_sf"/>
</dbReference>
<feature type="domain" description="C2H2-type" evidence="8">
    <location>
        <begin position="700"/>
        <end position="727"/>
    </location>
</feature>
<evidence type="ECO:0000256" key="2">
    <source>
        <dbReference type="ARBA" id="ARBA00022737"/>
    </source>
</evidence>
<reference evidence="10" key="2">
    <citation type="submission" date="2025-09" db="UniProtKB">
        <authorList>
            <consortium name="Ensembl"/>
        </authorList>
    </citation>
    <scope>IDENTIFICATION</scope>
</reference>
<evidence type="ECO:0000256" key="3">
    <source>
        <dbReference type="ARBA" id="ARBA00022771"/>
    </source>
</evidence>
<dbReference type="GO" id="GO:0001228">
    <property type="term" value="F:DNA-binding transcription activator activity, RNA polymerase II-specific"/>
    <property type="evidence" value="ECO:0007669"/>
    <property type="project" value="TreeGrafter"/>
</dbReference>
<dbReference type="InterPro" id="IPR001214">
    <property type="entry name" value="SET_dom"/>
</dbReference>
<dbReference type="SMART" id="SM00355">
    <property type="entry name" value="ZnF_C2H2"/>
    <property type="match status" value="11"/>
</dbReference>
<feature type="domain" description="C2H2-type" evidence="8">
    <location>
        <begin position="756"/>
        <end position="783"/>
    </location>
</feature>